<dbReference type="InterPro" id="IPR028261">
    <property type="entry name" value="DPD_II"/>
</dbReference>
<proteinExistence type="predicted"/>
<dbReference type="EMBL" id="PGWZ01000278">
    <property type="protein sequence ID" value="PPJ76543.1"/>
    <property type="molecule type" value="Genomic_DNA"/>
</dbReference>
<organism evidence="2 3">
    <name type="scientific">Staphylococcus aureus</name>
    <dbReference type="NCBI Taxonomy" id="1280"/>
    <lineage>
        <taxon>Bacteria</taxon>
        <taxon>Bacillati</taxon>
        <taxon>Bacillota</taxon>
        <taxon>Bacilli</taxon>
        <taxon>Bacillales</taxon>
        <taxon>Staphylococcaceae</taxon>
        <taxon>Staphylococcus</taxon>
    </lineage>
</organism>
<gene>
    <name evidence="2" type="ORF">CV021_02000</name>
</gene>
<dbReference type="InterPro" id="IPR036188">
    <property type="entry name" value="FAD/NAD-bd_sf"/>
</dbReference>
<protein>
    <submittedName>
        <fullName evidence="2">Glutamate synthase</fullName>
    </submittedName>
</protein>
<dbReference type="Pfam" id="PF14691">
    <property type="entry name" value="Fer4_20"/>
    <property type="match status" value="1"/>
</dbReference>
<feature type="non-terminal residue" evidence="2">
    <location>
        <position position="233"/>
    </location>
</feature>
<evidence type="ECO:0000313" key="3">
    <source>
        <dbReference type="Proteomes" id="UP000238775"/>
    </source>
</evidence>
<dbReference type="Gene3D" id="3.50.50.60">
    <property type="entry name" value="FAD/NAD(P)-binding domain"/>
    <property type="match status" value="1"/>
</dbReference>
<evidence type="ECO:0000259" key="1">
    <source>
        <dbReference type="Pfam" id="PF14691"/>
    </source>
</evidence>
<dbReference type="SUPFAM" id="SSF46548">
    <property type="entry name" value="alpha-helical ferredoxin"/>
    <property type="match status" value="1"/>
</dbReference>
<evidence type="ECO:0000313" key="2">
    <source>
        <dbReference type="EMBL" id="PPJ76543.1"/>
    </source>
</evidence>
<dbReference type="PANTHER" id="PTHR43100">
    <property type="entry name" value="GLUTAMATE SYNTHASE [NADPH] SMALL CHAIN"/>
    <property type="match status" value="1"/>
</dbReference>
<dbReference type="SUPFAM" id="SSF51971">
    <property type="entry name" value="Nucleotide-binding domain"/>
    <property type="match status" value="1"/>
</dbReference>
<dbReference type="InterPro" id="IPR009051">
    <property type="entry name" value="Helical_ferredxn"/>
</dbReference>
<comment type="caution">
    <text evidence="2">The sequence shown here is derived from an EMBL/GenBank/DDBJ whole genome shotgun (WGS) entry which is preliminary data.</text>
</comment>
<dbReference type="Pfam" id="PF13450">
    <property type="entry name" value="NAD_binding_8"/>
    <property type="match status" value="1"/>
</dbReference>
<sequence length="233" mass="26320">MGEFKGFMKYDKQSLSELSLVDRLSNHEAFQQRFTKEDASIQGARCMDCGTPFCQTGQSYGRETIGCPIGNYIPEWNDLVYHQDFKAAYERLRETNNFPEFTGRVCPAPCEQSCVMKINRESVAIKGIERTIIDEAYENEWVHPAYPEDHKDQRVAIVGSGPAGLTAAEELNFKGYKVTVYEKAHEPGGLLMYGIPNMKLDKDVIRRRVSLMKDAGVLFKTGVEIGVDVSRET</sequence>
<dbReference type="Gene3D" id="1.10.1060.10">
    <property type="entry name" value="Alpha-helical ferredoxin"/>
    <property type="match status" value="1"/>
</dbReference>
<dbReference type="GO" id="GO:0051536">
    <property type="term" value="F:iron-sulfur cluster binding"/>
    <property type="evidence" value="ECO:0007669"/>
    <property type="project" value="InterPro"/>
</dbReference>
<dbReference type="PRINTS" id="PR00419">
    <property type="entry name" value="ADXRDTASE"/>
</dbReference>
<accession>A0A7Z1N788</accession>
<dbReference type="InterPro" id="IPR051394">
    <property type="entry name" value="Glutamate_Synthase"/>
</dbReference>
<feature type="domain" description="Dihydroprymidine dehydrogenase" evidence="1">
    <location>
        <begin position="25"/>
        <end position="140"/>
    </location>
</feature>
<dbReference type="PANTHER" id="PTHR43100:SF1">
    <property type="entry name" value="GLUTAMATE SYNTHASE [NADPH] SMALL CHAIN"/>
    <property type="match status" value="1"/>
</dbReference>
<dbReference type="RefSeq" id="WP_154700587.1">
    <property type="nucleotide sequence ID" value="NZ_PGWZ01000278.1"/>
</dbReference>
<name>A0A7Z1N788_STAAU</name>
<dbReference type="Proteomes" id="UP000238775">
    <property type="component" value="Unassembled WGS sequence"/>
</dbReference>
<reference evidence="2 3" key="1">
    <citation type="submission" date="2017-11" db="EMBL/GenBank/DDBJ databases">
        <authorList>
            <person name="Founou R.C."/>
            <person name="Founou L."/>
            <person name="Allam M."/>
            <person name="Ismail A."/>
            <person name="Essack S.Y."/>
        </authorList>
    </citation>
    <scope>NUCLEOTIDE SEQUENCE [LARGE SCALE GENOMIC DNA]</scope>
    <source>
        <strain evidence="2 3">G703N2B1</strain>
    </source>
</reference>
<dbReference type="AlphaFoldDB" id="A0A7Z1N788"/>